<proteinExistence type="predicted"/>
<evidence type="ECO:0000256" key="1">
    <source>
        <dbReference type="SAM" id="MobiDB-lite"/>
    </source>
</evidence>
<dbReference type="AlphaFoldDB" id="A0A4Y7QMD2"/>
<gene>
    <name evidence="2" type="ORF">BD410DRAFT_781344</name>
</gene>
<organism evidence="2 3">
    <name type="scientific">Rickenella mellea</name>
    <dbReference type="NCBI Taxonomy" id="50990"/>
    <lineage>
        <taxon>Eukaryota</taxon>
        <taxon>Fungi</taxon>
        <taxon>Dikarya</taxon>
        <taxon>Basidiomycota</taxon>
        <taxon>Agaricomycotina</taxon>
        <taxon>Agaricomycetes</taxon>
        <taxon>Hymenochaetales</taxon>
        <taxon>Rickenellaceae</taxon>
        <taxon>Rickenella</taxon>
    </lineage>
</organism>
<dbReference type="EMBL" id="ML170157">
    <property type="protein sequence ID" value="TDL28803.1"/>
    <property type="molecule type" value="Genomic_DNA"/>
</dbReference>
<feature type="region of interest" description="Disordered" evidence="1">
    <location>
        <begin position="25"/>
        <end position="94"/>
    </location>
</feature>
<evidence type="ECO:0000313" key="2">
    <source>
        <dbReference type="EMBL" id="TDL28803.1"/>
    </source>
</evidence>
<feature type="compositionally biased region" description="Basic residues" evidence="1">
    <location>
        <begin position="84"/>
        <end position="94"/>
    </location>
</feature>
<dbReference type="OrthoDB" id="3262732at2759"/>
<dbReference type="VEuPathDB" id="FungiDB:BD410DRAFT_781344"/>
<keyword evidence="3" id="KW-1185">Reference proteome</keyword>
<feature type="compositionally biased region" description="Polar residues" evidence="1">
    <location>
        <begin position="30"/>
        <end position="42"/>
    </location>
</feature>
<reference evidence="2 3" key="1">
    <citation type="submission" date="2018-06" db="EMBL/GenBank/DDBJ databases">
        <title>A transcriptomic atlas of mushroom development highlights an independent origin of complex multicellularity.</title>
        <authorList>
            <consortium name="DOE Joint Genome Institute"/>
            <person name="Krizsan K."/>
            <person name="Almasi E."/>
            <person name="Merenyi Z."/>
            <person name="Sahu N."/>
            <person name="Viragh M."/>
            <person name="Koszo T."/>
            <person name="Mondo S."/>
            <person name="Kiss B."/>
            <person name="Balint B."/>
            <person name="Kues U."/>
            <person name="Barry K."/>
            <person name="Hegedus J.C."/>
            <person name="Henrissat B."/>
            <person name="Johnson J."/>
            <person name="Lipzen A."/>
            <person name="Ohm R."/>
            <person name="Nagy I."/>
            <person name="Pangilinan J."/>
            <person name="Yan J."/>
            <person name="Xiong Y."/>
            <person name="Grigoriev I.V."/>
            <person name="Hibbett D.S."/>
            <person name="Nagy L.G."/>
        </authorList>
    </citation>
    <scope>NUCLEOTIDE SEQUENCE [LARGE SCALE GENOMIC DNA]</scope>
    <source>
        <strain evidence="2 3">SZMC22713</strain>
    </source>
</reference>
<sequence length="94" mass="10607">MTTSIETAKKRYSQELASYTLEQWNHARRSQSSPETPRNAAQNDDDLGEAPHAPSGEPKEGPDETTATARGVKAIESHTTQSHRYFHLPSRRFR</sequence>
<dbReference type="Proteomes" id="UP000294933">
    <property type="component" value="Unassembled WGS sequence"/>
</dbReference>
<name>A0A4Y7QMD2_9AGAM</name>
<protein>
    <submittedName>
        <fullName evidence="2">Uncharacterized protein</fullName>
    </submittedName>
</protein>
<evidence type="ECO:0000313" key="3">
    <source>
        <dbReference type="Proteomes" id="UP000294933"/>
    </source>
</evidence>
<accession>A0A4Y7QMD2</accession>